<dbReference type="Proteomes" id="UP000001555">
    <property type="component" value="Unassembled WGS sequence"/>
</dbReference>
<gene>
    <name evidence="1" type="ORF">IscW_ISCW010004</name>
</gene>
<dbReference type="EnsemblMetazoa" id="ISCW010004-RA">
    <property type="protein sequence ID" value="ISCW010004-PA"/>
    <property type="gene ID" value="ISCW010004"/>
</dbReference>
<dbReference type="PaxDb" id="6945-B7Q2T4"/>
<name>B7Q2T4_IXOSC</name>
<proteinExistence type="predicted"/>
<reference evidence="1 3" key="1">
    <citation type="submission" date="2008-03" db="EMBL/GenBank/DDBJ databases">
        <title>Annotation of Ixodes scapularis.</title>
        <authorList>
            <consortium name="Ixodes scapularis Genome Project Consortium"/>
            <person name="Caler E."/>
            <person name="Hannick L.I."/>
            <person name="Bidwell S."/>
            <person name="Joardar V."/>
            <person name="Thiagarajan M."/>
            <person name="Amedeo P."/>
            <person name="Galinsky K.J."/>
            <person name="Schobel S."/>
            <person name="Inman J."/>
            <person name="Hostetler J."/>
            <person name="Miller J."/>
            <person name="Hammond M."/>
            <person name="Megy K."/>
            <person name="Lawson D."/>
            <person name="Kodira C."/>
            <person name="Sutton G."/>
            <person name="Meyer J."/>
            <person name="Hill C.A."/>
            <person name="Birren B."/>
            <person name="Nene V."/>
            <person name="Collins F."/>
            <person name="Alarcon-Chaidez F."/>
            <person name="Wikel S."/>
            <person name="Strausberg R."/>
        </authorList>
    </citation>
    <scope>NUCLEOTIDE SEQUENCE [LARGE SCALE GENOMIC DNA]</scope>
    <source>
        <strain evidence="3">Wikel</strain>
        <strain evidence="1">Wikel colony</strain>
    </source>
</reference>
<dbReference type="EMBL" id="ABJB010277050">
    <property type="status" value="NOT_ANNOTATED_CDS"/>
    <property type="molecule type" value="Genomic_DNA"/>
</dbReference>
<dbReference type="EMBL" id="DS845471">
    <property type="protein sequence ID" value="EEC13156.1"/>
    <property type="molecule type" value="Genomic_DNA"/>
</dbReference>
<dbReference type="VEuPathDB" id="VectorBase:ISCW010004"/>
<sequence length="74" mass="8647">MTCENVFSDFQPLLEVILDKHAEQIRQDMSVSDTLTERHGVFGTDFPSCLFDKVTSSYHREQFAKKNFLYVEPE</sequence>
<dbReference type="InParanoid" id="B7Q2T4"/>
<dbReference type="AlphaFoldDB" id="B7Q2T4"/>
<dbReference type="HOGENOM" id="CLU_2690591_0_0_1"/>
<protein>
    <submittedName>
        <fullName evidence="1 2">Uncharacterized protein</fullName>
    </submittedName>
</protein>
<reference evidence="2" key="2">
    <citation type="submission" date="2020-05" db="UniProtKB">
        <authorList>
            <consortium name="EnsemblMetazoa"/>
        </authorList>
    </citation>
    <scope>IDENTIFICATION</scope>
    <source>
        <strain evidence="2">wikel</strain>
    </source>
</reference>
<accession>B7Q2T4</accession>
<evidence type="ECO:0000313" key="1">
    <source>
        <dbReference type="EMBL" id="EEC13156.1"/>
    </source>
</evidence>
<organism>
    <name type="scientific">Ixodes scapularis</name>
    <name type="common">Black-legged tick</name>
    <name type="synonym">Deer tick</name>
    <dbReference type="NCBI Taxonomy" id="6945"/>
    <lineage>
        <taxon>Eukaryota</taxon>
        <taxon>Metazoa</taxon>
        <taxon>Ecdysozoa</taxon>
        <taxon>Arthropoda</taxon>
        <taxon>Chelicerata</taxon>
        <taxon>Arachnida</taxon>
        <taxon>Acari</taxon>
        <taxon>Parasitiformes</taxon>
        <taxon>Ixodida</taxon>
        <taxon>Ixodoidea</taxon>
        <taxon>Ixodidae</taxon>
        <taxon>Ixodinae</taxon>
        <taxon>Ixodes</taxon>
    </lineage>
</organism>
<evidence type="ECO:0000313" key="3">
    <source>
        <dbReference type="Proteomes" id="UP000001555"/>
    </source>
</evidence>
<evidence type="ECO:0000313" key="2">
    <source>
        <dbReference type="EnsemblMetazoa" id="ISCW010004-PA"/>
    </source>
</evidence>
<keyword evidence="3" id="KW-1185">Reference proteome</keyword>
<dbReference type="VEuPathDB" id="VectorBase:ISCI010004"/>